<dbReference type="PROSITE" id="PS50181">
    <property type="entry name" value="FBOX"/>
    <property type="match status" value="1"/>
</dbReference>
<dbReference type="Proteomes" id="UP001362999">
    <property type="component" value="Unassembled WGS sequence"/>
</dbReference>
<dbReference type="InterPro" id="IPR001810">
    <property type="entry name" value="F-box_dom"/>
</dbReference>
<reference evidence="2 3" key="1">
    <citation type="journal article" date="2024" name="J Genomics">
        <title>Draft genome sequencing and assembly of Favolaschia claudopus CIRM-BRFM 2984 isolated from oak limbs.</title>
        <authorList>
            <person name="Navarro D."/>
            <person name="Drula E."/>
            <person name="Chaduli D."/>
            <person name="Cazenave R."/>
            <person name="Ahrendt S."/>
            <person name="Wang J."/>
            <person name="Lipzen A."/>
            <person name="Daum C."/>
            <person name="Barry K."/>
            <person name="Grigoriev I.V."/>
            <person name="Favel A."/>
            <person name="Rosso M.N."/>
            <person name="Martin F."/>
        </authorList>
    </citation>
    <scope>NUCLEOTIDE SEQUENCE [LARGE SCALE GENOMIC DNA]</scope>
    <source>
        <strain evidence="2 3">CIRM-BRFM 2984</strain>
    </source>
</reference>
<proteinExistence type="predicted"/>
<dbReference type="Gene3D" id="1.20.1280.50">
    <property type="match status" value="1"/>
</dbReference>
<gene>
    <name evidence="2" type="ORF">R3P38DRAFT_3374706</name>
</gene>
<dbReference type="InterPro" id="IPR036047">
    <property type="entry name" value="F-box-like_dom_sf"/>
</dbReference>
<keyword evidence="3" id="KW-1185">Reference proteome</keyword>
<protein>
    <recommendedName>
        <fullName evidence="1">F-box domain-containing protein</fullName>
    </recommendedName>
</protein>
<comment type="caution">
    <text evidence="2">The sequence shown here is derived from an EMBL/GenBank/DDBJ whole genome shotgun (WGS) entry which is preliminary data.</text>
</comment>
<evidence type="ECO:0000259" key="1">
    <source>
        <dbReference type="PROSITE" id="PS50181"/>
    </source>
</evidence>
<dbReference type="SUPFAM" id="SSF81383">
    <property type="entry name" value="F-box domain"/>
    <property type="match status" value="1"/>
</dbReference>
<evidence type="ECO:0000313" key="3">
    <source>
        <dbReference type="Proteomes" id="UP001362999"/>
    </source>
</evidence>
<dbReference type="EMBL" id="JAWWNJ010000131">
    <property type="protein sequence ID" value="KAK6987523.1"/>
    <property type="molecule type" value="Genomic_DNA"/>
</dbReference>
<sequence>MDVELLLLHDLGEDLLIKILSLCDVYSVLSVSAVNKYLSKVASTKQLWVVLMQNLVTNGLLVPPSKAELALYSTADIIDDIKRIVHGPQTWEPAATLPPIIHRQITFDLHLDAASLRGIQLLPGGKYAVVETSNAVKLYAIFDTRCIWEKPAPKVRSMATDMSCDGSVLRILLAPKQLSKLGDFSERAEFIIHEIDLTSGHSREVFTLPMPPENIFDMWWCIDLQENLFLIQTMTMSLTRGHMFILIDWYTSQQVILSYQEYTPGLDLSPRLAANHILAMGRARIPQFEGLNFLVTAIADLEHYWHPLNIDVRKIPFTGDDLRSFPINPPMPENRIPTTAKVWLEFEGTTLDYPYKCSPLVIHPSPLRTDKYKIRIYLSALFSIPPPRDRLLLNYTFSPTLAPAQMIEKLAAFSTVQNNPVYGISYAGYALQWHGFPTTVVADMDSGRAKGRKGGVCVMQKDERWDHTYFSPLDGALIGVVDSSVIICYYM</sequence>
<evidence type="ECO:0000313" key="2">
    <source>
        <dbReference type="EMBL" id="KAK6987523.1"/>
    </source>
</evidence>
<feature type="domain" description="F-box" evidence="1">
    <location>
        <begin position="5"/>
        <end position="51"/>
    </location>
</feature>
<accession>A0AAV9ZME9</accession>
<organism evidence="2 3">
    <name type="scientific">Favolaschia claudopus</name>
    <dbReference type="NCBI Taxonomy" id="2862362"/>
    <lineage>
        <taxon>Eukaryota</taxon>
        <taxon>Fungi</taxon>
        <taxon>Dikarya</taxon>
        <taxon>Basidiomycota</taxon>
        <taxon>Agaricomycotina</taxon>
        <taxon>Agaricomycetes</taxon>
        <taxon>Agaricomycetidae</taxon>
        <taxon>Agaricales</taxon>
        <taxon>Marasmiineae</taxon>
        <taxon>Mycenaceae</taxon>
        <taxon>Favolaschia</taxon>
    </lineage>
</organism>
<dbReference type="AlphaFoldDB" id="A0AAV9ZME9"/>
<name>A0AAV9ZME9_9AGAR</name>